<dbReference type="Proteomes" id="UP000000305">
    <property type="component" value="Unassembled WGS sequence"/>
</dbReference>
<dbReference type="HOGENOM" id="CLU_3144309_0_0_1"/>
<accession>E9HD15</accession>
<gene>
    <name evidence="1" type="ORF">DAPPUDRAFT_257199</name>
</gene>
<protein>
    <submittedName>
        <fullName evidence="1">Uncharacterized protein</fullName>
    </submittedName>
</protein>
<dbReference type="AlphaFoldDB" id="E9HD15"/>
<proteinExistence type="predicted"/>
<evidence type="ECO:0000313" key="1">
    <source>
        <dbReference type="EMBL" id="EFX70295.1"/>
    </source>
</evidence>
<dbReference type="InParanoid" id="E9HD15"/>
<organism evidence="1 2">
    <name type="scientific">Daphnia pulex</name>
    <name type="common">Water flea</name>
    <dbReference type="NCBI Taxonomy" id="6669"/>
    <lineage>
        <taxon>Eukaryota</taxon>
        <taxon>Metazoa</taxon>
        <taxon>Ecdysozoa</taxon>
        <taxon>Arthropoda</taxon>
        <taxon>Crustacea</taxon>
        <taxon>Branchiopoda</taxon>
        <taxon>Diplostraca</taxon>
        <taxon>Cladocera</taxon>
        <taxon>Anomopoda</taxon>
        <taxon>Daphniidae</taxon>
        <taxon>Daphnia</taxon>
    </lineage>
</organism>
<sequence length="49" mass="5139">MKEGNVQPVLEGHALASAADEKNILVALLVRRGTGAPKTAVPQDVTWGE</sequence>
<name>E9HD15_DAPPU</name>
<keyword evidence="2" id="KW-1185">Reference proteome</keyword>
<reference evidence="1 2" key="1">
    <citation type="journal article" date="2011" name="Science">
        <title>The ecoresponsive genome of Daphnia pulex.</title>
        <authorList>
            <person name="Colbourne J.K."/>
            <person name="Pfrender M.E."/>
            <person name="Gilbert D."/>
            <person name="Thomas W.K."/>
            <person name="Tucker A."/>
            <person name="Oakley T.H."/>
            <person name="Tokishita S."/>
            <person name="Aerts A."/>
            <person name="Arnold G.J."/>
            <person name="Basu M.K."/>
            <person name="Bauer D.J."/>
            <person name="Caceres C.E."/>
            <person name="Carmel L."/>
            <person name="Casola C."/>
            <person name="Choi J.H."/>
            <person name="Detter J.C."/>
            <person name="Dong Q."/>
            <person name="Dusheyko S."/>
            <person name="Eads B.D."/>
            <person name="Frohlich T."/>
            <person name="Geiler-Samerotte K.A."/>
            <person name="Gerlach D."/>
            <person name="Hatcher P."/>
            <person name="Jogdeo S."/>
            <person name="Krijgsveld J."/>
            <person name="Kriventseva E.V."/>
            <person name="Kultz D."/>
            <person name="Laforsch C."/>
            <person name="Lindquist E."/>
            <person name="Lopez J."/>
            <person name="Manak J.R."/>
            <person name="Muller J."/>
            <person name="Pangilinan J."/>
            <person name="Patwardhan R.P."/>
            <person name="Pitluck S."/>
            <person name="Pritham E.J."/>
            <person name="Rechtsteiner A."/>
            <person name="Rho M."/>
            <person name="Rogozin I.B."/>
            <person name="Sakarya O."/>
            <person name="Salamov A."/>
            <person name="Schaack S."/>
            <person name="Shapiro H."/>
            <person name="Shiga Y."/>
            <person name="Skalitzky C."/>
            <person name="Smith Z."/>
            <person name="Souvorov A."/>
            <person name="Sung W."/>
            <person name="Tang Z."/>
            <person name="Tsuchiya D."/>
            <person name="Tu H."/>
            <person name="Vos H."/>
            <person name="Wang M."/>
            <person name="Wolf Y.I."/>
            <person name="Yamagata H."/>
            <person name="Yamada T."/>
            <person name="Ye Y."/>
            <person name="Shaw J.R."/>
            <person name="Andrews J."/>
            <person name="Crease T.J."/>
            <person name="Tang H."/>
            <person name="Lucas S.M."/>
            <person name="Robertson H.M."/>
            <person name="Bork P."/>
            <person name="Koonin E.V."/>
            <person name="Zdobnov E.M."/>
            <person name="Grigoriev I.V."/>
            <person name="Lynch M."/>
            <person name="Boore J.L."/>
        </authorList>
    </citation>
    <scope>NUCLEOTIDE SEQUENCE [LARGE SCALE GENOMIC DNA]</scope>
</reference>
<dbReference type="KEGG" id="dpx:DAPPUDRAFT_257199"/>
<dbReference type="EMBL" id="GL732622">
    <property type="protein sequence ID" value="EFX70295.1"/>
    <property type="molecule type" value="Genomic_DNA"/>
</dbReference>
<evidence type="ECO:0000313" key="2">
    <source>
        <dbReference type="Proteomes" id="UP000000305"/>
    </source>
</evidence>
<dbReference type="OrthoDB" id="10430628at2759"/>